<dbReference type="PANTHER" id="PTHR24305:SF166">
    <property type="entry name" value="CYTOCHROME P450 12A4, MITOCHONDRIAL-RELATED"/>
    <property type="match status" value="1"/>
</dbReference>
<comment type="similarity">
    <text evidence="2 3">Belongs to the cytochrome P450 family.</text>
</comment>
<accession>A0ABZ2LWQ6</accession>
<proteinExistence type="inferred from homology"/>
<dbReference type="PANTHER" id="PTHR24305">
    <property type="entry name" value="CYTOCHROME P450"/>
    <property type="match status" value="1"/>
</dbReference>
<dbReference type="EMBL" id="CP089984">
    <property type="protein sequence ID" value="WXB13560.1"/>
    <property type="molecule type" value="Genomic_DNA"/>
</dbReference>
<gene>
    <name evidence="4" type="ORF">LZC94_37665</name>
</gene>
<dbReference type="Proteomes" id="UP001370348">
    <property type="component" value="Chromosome"/>
</dbReference>
<protein>
    <submittedName>
        <fullName evidence="4">Cytochrome P450</fullName>
    </submittedName>
</protein>
<keyword evidence="3" id="KW-0560">Oxidoreductase</keyword>
<dbReference type="SUPFAM" id="SSF48264">
    <property type="entry name" value="Cytochrome P450"/>
    <property type="match status" value="1"/>
</dbReference>
<evidence type="ECO:0000313" key="5">
    <source>
        <dbReference type="Proteomes" id="UP001370348"/>
    </source>
</evidence>
<organism evidence="4 5">
    <name type="scientific">Pendulispora albinea</name>
    <dbReference type="NCBI Taxonomy" id="2741071"/>
    <lineage>
        <taxon>Bacteria</taxon>
        <taxon>Pseudomonadati</taxon>
        <taxon>Myxococcota</taxon>
        <taxon>Myxococcia</taxon>
        <taxon>Myxococcales</taxon>
        <taxon>Sorangiineae</taxon>
        <taxon>Pendulisporaceae</taxon>
        <taxon>Pendulispora</taxon>
    </lineage>
</organism>
<evidence type="ECO:0000313" key="4">
    <source>
        <dbReference type="EMBL" id="WXB13560.1"/>
    </source>
</evidence>
<evidence type="ECO:0000256" key="3">
    <source>
        <dbReference type="RuleBase" id="RU000461"/>
    </source>
</evidence>
<dbReference type="Pfam" id="PF00067">
    <property type="entry name" value="p450"/>
    <property type="match status" value="1"/>
</dbReference>
<dbReference type="Gene3D" id="1.10.630.10">
    <property type="entry name" value="Cytochrome P450"/>
    <property type="match status" value="1"/>
</dbReference>
<keyword evidence="3" id="KW-0503">Monooxygenase</keyword>
<dbReference type="PRINTS" id="PR00463">
    <property type="entry name" value="EP450I"/>
</dbReference>
<dbReference type="PROSITE" id="PS00086">
    <property type="entry name" value="CYTOCHROME_P450"/>
    <property type="match status" value="1"/>
</dbReference>
<dbReference type="InterPro" id="IPR002401">
    <property type="entry name" value="Cyt_P450_E_grp-I"/>
</dbReference>
<keyword evidence="3" id="KW-0408">Iron</keyword>
<name>A0ABZ2LWQ6_9BACT</name>
<dbReference type="InterPro" id="IPR036396">
    <property type="entry name" value="Cyt_P450_sf"/>
</dbReference>
<evidence type="ECO:0000256" key="1">
    <source>
        <dbReference type="ARBA" id="ARBA00001971"/>
    </source>
</evidence>
<comment type="cofactor">
    <cofactor evidence="1">
        <name>heme</name>
        <dbReference type="ChEBI" id="CHEBI:30413"/>
    </cofactor>
</comment>
<dbReference type="RefSeq" id="WP_394823172.1">
    <property type="nucleotide sequence ID" value="NZ_CP089984.1"/>
</dbReference>
<dbReference type="InterPro" id="IPR001128">
    <property type="entry name" value="Cyt_P450"/>
</dbReference>
<sequence length="444" mass="49245">MSKPVHMLRKWAERYGDIFRIEMAGFGEFVVVSAPEHVRQVCVASPDVLRSGEGNAPLVPFLGKHSVVVLDGAAHARARRLLVPPFHGDRMRAYAEIMRDVTLASIAKWPRDRPFPIQARMDEIALTNMLRTVVGITDSRAIAPFAERFLATIRTVESPVFLLAGYGGLDLFRSVPWLPASRAKRSNDRGFYDEIARRRALGPGEKGTDVLSLLIEARDENGEPLTDDELRDELVTLIAAGYETTADALAWAFEQLLVNPPILERATQEVHDTVGPGGVLLPEHLGRLEYLDAVINESLRIRPVVPLFSRKAAVPFEVGGYDVSPGMIITPCTVLTHFRPEVYPDPYTFRPERFLGKKPDPYAWLPFGAGGRRCLGMPFALYEMKVVLATVLLRAHLTLAEPPSAIQVVRKNILLMPSTGVKVTFRERHLARASAAQNVCSTTN</sequence>
<evidence type="ECO:0000256" key="2">
    <source>
        <dbReference type="ARBA" id="ARBA00010617"/>
    </source>
</evidence>
<dbReference type="InterPro" id="IPR050121">
    <property type="entry name" value="Cytochrome_P450_monoxygenase"/>
</dbReference>
<reference evidence="4 5" key="1">
    <citation type="submission" date="2021-12" db="EMBL/GenBank/DDBJ databases">
        <title>Discovery of the Pendulisporaceae a myxobacterial family with distinct sporulation behavior and unique specialized metabolism.</title>
        <authorList>
            <person name="Garcia R."/>
            <person name="Popoff A."/>
            <person name="Bader C.D."/>
            <person name="Loehr J."/>
            <person name="Walesch S."/>
            <person name="Walt C."/>
            <person name="Boldt J."/>
            <person name="Bunk B."/>
            <person name="Haeckl F.J.F.P.J."/>
            <person name="Gunesch A.P."/>
            <person name="Birkelbach J."/>
            <person name="Nuebel U."/>
            <person name="Pietschmann T."/>
            <person name="Bach T."/>
            <person name="Mueller R."/>
        </authorList>
    </citation>
    <scope>NUCLEOTIDE SEQUENCE [LARGE SCALE GENOMIC DNA]</scope>
    <source>
        <strain evidence="4 5">MSr11954</strain>
    </source>
</reference>
<dbReference type="PRINTS" id="PR00385">
    <property type="entry name" value="P450"/>
</dbReference>
<keyword evidence="3" id="KW-0479">Metal-binding</keyword>
<keyword evidence="5" id="KW-1185">Reference proteome</keyword>
<dbReference type="InterPro" id="IPR017972">
    <property type="entry name" value="Cyt_P450_CS"/>
</dbReference>
<keyword evidence="3" id="KW-0349">Heme</keyword>
<dbReference type="CDD" id="cd11053">
    <property type="entry name" value="CYP110-like"/>
    <property type="match status" value="1"/>
</dbReference>